<dbReference type="Proteomes" id="UP000789941">
    <property type="component" value="Unassembled WGS sequence"/>
</dbReference>
<gene>
    <name evidence="9 11" type="primary">trpA</name>
    <name evidence="11" type="ORF">LFW2832_00608</name>
</gene>
<evidence type="ECO:0000256" key="4">
    <source>
        <dbReference type="ARBA" id="ARBA00022605"/>
    </source>
</evidence>
<evidence type="ECO:0000256" key="2">
    <source>
        <dbReference type="ARBA" id="ARBA00004733"/>
    </source>
</evidence>
<dbReference type="InterPro" id="IPR011060">
    <property type="entry name" value="RibuloseP-bd_barrel"/>
</dbReference>
<comment type="catalytic activity">
    <reaction evidence="8 9">
        <text>(1S,2R)-1-C-(indol-3-yl)glycerol 3-phosphate + L-serine = D-glyceraldehyde 3-phosphate + L-tryptophan + H2O</text>
        <dbReference type="Rhea" id="RHEA:10532"/>
        <dbReference type="ChEBI" id="CHEBI:15377"/>
        <dbReference type="ChEBI" id="CHEBI:33384"/>
        <dbReference type="ChEBI" id="CHEBI:57912"/>
        <dbReference type="ChEBI" id="CHEBI:58866"/>
        <dbReference type="ChEBI" id="CHEBI:59776"/>
        <dbReference type="EC" id="4.2.1.20"/>
    </reaction>
</comment>
<feature type="active site" description="Proton acceptor" evidence="9">
    <location>
        <position position="54"/>
    </location>
</feature>
<accession>A0A5E4LV35</accession>
<keyword evidence="7 9" id="KW-0456">Lyase</keyword>
<comment type="similarity">
    <text evidence="9 10">Belongs to the TrpA family.</text>
</comment>
<keyword evidence="5 9" id="KW-0822">Tryptophan biosynthesis</keyword>
<comment type="subunit">
    <text evidence="3 9">Tetramer of two alpha and two beta chains.</text>
</comment>
<reference evidence="11 12" key="1">
    <citation type="submission" date="2019-08" db="EMBL/GenBank/DDBJ databases">
        <authorList>
            <person name="Vazquez-Campos X."/>
        </authorList>
    </citation>
    <scope>NUCLEOTIDE SEQUENCE [LARGE SCALE GENOMIC DNA]</scope>
    <source>
        <strain evidence="11">LFW-283_2</strain>
    </source>
</reference>
<proteinExistence type="inferred from homology"/>
<evidence type="ECO:0000256" key="10">
    <source>
        <dbReference type="RuleBase" id="RU003662"/>
    </source>
</evidence>
<comment type="function">
    <text evidence="1 9">The alpha subunit is responsible for the aldol cleavage of indoleglycerol phosphate to indole and glyceraldehyde 3-phosphate.</text>
</comment>
<dbReference type="InterPro" id="IPR013785">
    <property type="entry name" value="Aldolase_TIM"/>
</dbReference>
<evidence type="ECO:0000256" key="8">
    <source>
        <dbReference type="ARBA" id="ARBA00049047"/>
    </source>
</evidence>
<evidence type="ECO:0000256" key="9">
    <source>
        <dbReference type="HAMAP-Rule" id="MF_00131"/>
    </source>
</evidence>
<dbReference type="NCBIfam" id="TIGR00262">
    <property type="entry name" value="trpA"/>
    <property type="match status" value="1"/>
</dbReference>
<dbReference type="SUPFAM" id="SSF51366">
    <property type="entry name" value="Ribulose-phoshate binding barrel"/>
    <property type="match status" value="1"/>
</dbReference>
<dbReference type="Pfam" id="PF00290">
    <property type="entry name" value="Trp_syntA"/>
    <property type="match status" value="1"/>
</dbReference>
<dbReference type="GO" id="GO:0005829">
    <property type="term" value="C:cytosol"/>
    <property type="evidence" value="ECO:0007669"/>
    <property type="project" value="TreeGrafter"/>
</dbReference>
<comment type="pathway">
    <text evidence="2 9">Amino-acid biosynthesis; L-tryptophan biosynthesis; L-tryptophan from chorismate: step 5/5.</text>
</comment>
<dbReference type="FunFam" id="3.20.20.70:FF:000037">
    <property type="entry name" value="Tryptophan synthase alpha chain"/>
    <property type="match status" value="1"/>
</dbReference>
<dbReference type="CDD" id="cd04724">
    <property type="entry name" value="Tryptophan_synthase_alpha"/>
    <property type="match status" value="1"/>
</dbReference>
<evidence type="ECO:0000256" key="3">
    <source>
        <dbReference type="ARBA" id="ARBA00011270"/>
    </source>
</evidence>
<dbReference type="GO" id="GO:0004834">
    <property type="term" value="F:tryptophan synthase activity"/>
    <property type="evidence" value="ECO:0007669"/>
    <property type="project" value="UniProtKB-UniRule"/>
</dbReference>
<feature type="active site" description="Proton acceptor" evidence="9">
    <location>
        <position position="43"/>
    </location>
</feature>
<dbReference type="PROSITE" id="PS00167">
    <property type="entry name" value="TRP_SYNTHASE_ALPHA"/>
    <property type="match status" value="1"/>
</dbReference>
<dbReference type="AlphaFoldDB" id="A0A5E4LV35"/>
<dbReference type="UniPathway" id="UPA00035">
    <property type="reaction ID" value="UER00044"/>
</dbReference>
<name>A0A5E4LV35_9ARCH</name>
<dbReference type="EC" id="4.2.1.20" evidence="9"/>
<evidence type="ECO:0000256" key="6">
    <source>
        <dbReference type="ARBA" id="ARBA00023141"/>
    </source>
</evidence>
<dbReference type="InterPro" id="IPR002028">
    <property type="entry name" value="Trp_synthase_suA"/>
</dbReference>
<dbReference type="HAMAP" id="MF_00131">
    <property type="entry name" value="Trp_synth_alpha"/>
    <property type="match status" value="1"/>
</dbReference>
<keyword evidence="6 9" id="KW-0057">Aromatic amino acid biosynthesis</keyword>
<dbReference type="PANTHER" id="PTHR43406">
    <property type="entry name" value="TRYPTOPHAN SYNTHASE, ALPHA CHAIN"/>
    <property type="match status" value="1"/>
</dbReference>
<keyword evidence="4 9" id="KW-0028">Amino-acid biosynthesis</keyword>
<evidence type="ECO:0000256" key="7">
    <source>
        <dbReference type="ARBA" id="ARBA00023239"/>
    </source>
</evidence>
<evidence type="ECO:0000256" key="1">
    <source>
        <dbReference type="ARBA" id="ARBA00003365"/>
    </source>
</evidence>
<protein>
    <recommendedName>
        <fullName evidence="9">Tryptophan synthase alpha chain</fullName>
        <ecNumber evidence="9">4.2.1.20</ecNumber>
    </recommendedName>
</protein>
<evidence type="ECO:0000256" key="5">
    <source>
        <dbReference type="ARBA" id="ARBA00022822"/>
    </source>
</evidence>
<organism evidence="11 12">
    <name type="scientific">Candidatus Bilamarchaeum dharawalense</name>
    <dbReference type="NCBI Taxonomy" id="2885759"/>
    <lineage>
        <taxon>Archaea</taxon>
        <taxon>Candidatus Micrarchaeota</taxon>
        <taxon>Candidatus Micrarchaeia</taxon>
        <taxon>Candidatus Anstonellales</taxon>
        <taxon>Candidatus Bilamarchaeaceae</taxon>
        <taxon>Candidatus Bilamarchaeum</taxon>
    </lineage>
</organism>
<dbReference type="Gene3D" id="3.20.20.70">
    <property type="entry name" value="Aldolase class I"/>
    <property type="match status" value="1"/>
</dbReference>
<evidence type="ECO:0000313" key="12">
    <source>
        <dbReference type="Proteomes" id="UP000789941"/>
    </source>
</evidence>
<dbReference type="InterPro" id="IPR018204">
    <property type="entry name" value="Trp_synthase_alpha_AS"/>
</dbReference>
<sequence>MKLDGLFGNGTVFMPYVCCGDPSEEFTLRLVQTLVANGADAIELGIPFSDPIADGKIIQAASSRSLANGMTPKKAIGMITKLRTQNIKVPIFVMTYYNIVYSNGIEKFVKEIQIAGANGLIVPDVTLDESGELEGICKKHGIDLIYFITPNTPPERLKKITKKANGFLYAVSVLGTTGTREQNAPEAIELVKRAKQITAIPIVAGFGISNEKQAAEFADAGASGIIIGSRLIEIYSNQSDMEGKLREVAKFTDRIKKAIRSGGRDDT</sequence>
<dbReference type="EMBL" id="CABMJJ010000009">
    <property type="protein sequence ID" value="VVC03912.1"/>
    <property type="molecule type" value="Genomic_DNA"/>
</dbReference>
<evidence type="ECO:0000313" key="11">
    <source>
        <dbReference type="EMBL" id="VVC03912.1"/>
    </source>
</evidence>
<dbReference type="PANTHER" id="PTHR43406:SF1">
    <property type="entry name" value="TRYPTOPHAN SYNTHASE ALPHA CHAIN, CHLOROPLASTIC"/>
    <property type="match status" value="1"/>
</dbReference>
<comment type="caution">
    <text evidence="11">The sequence shown here is derived from an EMBL/GenBank/DDBJ whole genome shotgun (WGS) entry which is preliminary data.</text>
</comment>